<gene>
    <name evidence="2" type="ORF">AYO20_06990</name>
</gene>
<proteinExistence type="predicted"/>
<evidence type="ECO:0000313" key="2">
    <source>
        <dbReference type="EMBL" id="OAL33814.1"/>
    </source>
</evidence>
<accession>A0A178CX27</accession>
<evidence type="ECO:0000313" key="3">
    <source>
        <dbReference type="Proteomes" id="UP000185904"/>
    </source>
</evidence>
<feature type="compositionally biased region" description="Basic and acidic residues" evidence="1">
    <location>
        <begin position="196"/>
        <end position="207"/>
    </location>
</feature>
<protein>
    <submittedName>
        <fullName evidence="2">Uncharacterized protein</fullName>
    </submittedName>
</protein>
<dbReference type="AlphaFoldDB" id="A0A178CX27"/>
<feature type="region of interest" description="Disordered" evidence="1">
    <location>
        <begin position="230"/>
        <end position="260"/>
    </location>
</feature>
<reference evidence="2 3" key="1">
    <citation type="submission" date="2016-03" db="EMBL/GenBank/DDBJ databases">
        <title>The draft genome sequence of Fonsecaea nubica causative agent of cutaneous subcutaneous infection in human host.</title>
        <authorList>
            <person name="Costa F."/>
            <person name="Sybren D.H."/>
            <person name="Raittz R.T."/>
            <person name="Weiss V.A."/>
            <person name="Leao A.C."/>
            <person name="Gomes R."/>
            <person name="De Souza E.M."/>
            <person name="Pedrosa F.O."/>
            <person name="Steffens M.B."/>
            <person name="Bombassaro A."/>
            <person name="Tadra-Sfeir M.Z."/>
            <person name="Moreno L.F."/>
            <person name="Najafzadeh M.J."/>
            <person name="Felipe M.S."/>
            <person name="Teixeira M."/>
            <person name="Sun J."/>
            <person name="Xi L."/>
            <person name="Castro M.A."/>
            <person name="Vicente V.A."/>
        </authorList>
    </citation>
    <scope>NUCLEOTIDE SEQUENCE [LARGE SCALE GENOMIC DNA]</scope>
    <source>
        <strain evidence="2 3">CBS 269.64</strain>
    </source>
</reference>
<feature type="compositionally biased region" description="Basic and acidic residues" evidence="1">
    <location>
        <begin position="139"/>
        <end position="168"/>
    </location>
</feature>
<organism evidence="2 3">
    <name type="scientific">Fonsecaea nubica</name>
    <dbReference type="NCBI Taxonomy" id="856822"/>
    <lineage>
        <taxon>Eukaryota</taxon>
        <taxon>Fungi</taxon>
        <taxon>Dikarya</taxon>
        <taxon>Ascomycota</taxon>
        <taxon>Pezizomycotina</taxon>
        <taxon>Eurotiomycetes</taxon>
        <taxon>Chaetothyriomycetidae</taxon>
        <taxon>Chaetothyriales</taxon>
        <taxon>Herpotrichiellaceae</taxon>
        <taxon>Fonsecaea</taxon>
    </lineage>
</organism>
<sequence>MPKGPKSIGVLCAELGMDGVAEAKFRKDAQAYLKSQIEDLPNAPDELIGPVAVSFLETGGGNKHFSWDAALNYQWEASDHRHTILRYVTDIMKMQRWYTIDRLHKRINGAVNCPGCLLHSPKQGSPETVDDAGTVNHTQIDDTRSSDGSDAGSLHHDSGRDDAVGRSESRKRHRASRDHFSESEKKRQKSTGSQEETGRVSISRDEISQNTSIYDNNAFPKARLPASSNAHAGFTPVNPTPVLELRPPSRHEAPSPTLASSQTLTLRDFNLSMRYRGKQWHFNSVAHKAKVLEQILLQEEKDVESYPTLAFSKGAKKAGLGIDGSSDDDESVLKDYFRCYSHFMNNRFPRNEKLLLENGVRPSA</sequence>
<evidence type="ECO:0000256" key="1">
    <source>
        <dbReference type="SAM" id="MobiDB-lite"/>
    </source>
</evidence>
<feature type="region of interest" description="Disordered" evidence="1">
    <location>
        <begin position="122"/>
        <end position="209"/>
    </location>
</feature>
<comment type="caution">
    <text evidence="2">The sequence shown here is derived from an EMBL/GenBank/DDBJ whole genome shotgun (WGS) entry which is preliminary data.</text>
</comment>
<keyword evidence="3" id="KW-1185">Reference proteome</keyword>
<dbReference type="GeneID" id="34590403"/>
<dbReference type="Proteomes" id="UP000185904">
    <property type="component" value="Unassembled WGS sequence"/>
</dbReference>
<dbReference type="OrthoDB" id="4128307at2759"/>
<name>A0A178CX27_9EURO</name>
<dbReference type="EMBL" id="LVCJ01000046">
    <property type="protein sequence ID" value="OAL33814.1"/>
    <property type="molecule type" value="Genomic_DNA"/>
</dbReference>
<dbReference type="RefSeq" id="XP_022498826.1">
    <property type="nucleotide sequence ID" value="XM_022645278.1"/>
</dbReference>